<dbReference type="Gene3D" id="1.20.1250.20">
    <property type="entry name" value="MFS general substrate transporter like domains"/>
    <property type="match status" value="1"/>
</dbReference>
<evidence type="ECO:0000313" key="7">
    <source>
        <dbReference type="EMBL" id="QDO99197.1"/>
    </source>
</evidence>
<dbReference type="GO" id="GO:0022857">
    <property type="term" value="F:transmembrane transporter activity"/>
    <property type="evidence" value="ECO:0007669"/>
    <property type="project" value="InterPro"/>
</dbReference>
<dbReference type="InterPro" id="IPR020846">
    <property type="entry name" value="MFS_dom"/>
</dbReference>
<keyword evidence="3 5" id="KW-1133">Transmembrane helix</keyword>
<dbReference type="GO" id="GO:0016020">
    <property type="term" value="C:membrane"/>
    <property type="evidence" value="ECO:0007669"/>
    <property type="project" value="UniProtKB-SubCell"/>
</dbReference>
<feature type="transmembrane region" description="Helical" evidence="5">
    <location>
        <begin position="85"/>
        <end position="104"/>
    </location>
</feature>
<dbReference type="OrthoDB" id="2414439at2"/>
<gene>
    <name evidence="7" type="ORF">FNB15_18800</name>
</gene>
<feature type="transmembrane region" description="Helical" evidence="5">
    <location>
        <begin position="233"/>
        <end position="251"/>
    </location>
</feature>
<dbReference type="AlphaFoldDB" id="A0A516H609"/>
<accession>A0A516H609</accession>
<evidence type="ECO:0000256" key="4">
    <source>
        <dbReference type="ARBA" id="ARBA00023136"/>
    </source>
</evidence>
<feature type="transmembrane region" description="Helical" evidence="5">
    <location>
        <begin position="21"/>
        <end position="44"/>
    </location>
</feature>
<evidence type="ECO:0000313" key="8">
    <source>
        <dbReference type="Proteomes" id="UP000317496"/>
    </source>
</evidence>
<dbReference type="InterPro" id="IPR036259">
    <property type="entry name" value="MFS_trans_sf"/>
</dbReference>
<feature type="transmembrane region" description="Helical" evidence="5">
    <location>
        <begin position="364"/>
        <end position="389"/>
    </location>
</feature>
<protein>
    <submittedName>
        <fullName evidence="7">MFS transporter</fullName>
    </submittedName>
</protein>
<evidence type="ECO:0000259" key="6">
    <source>
        <dbReference type="PROSITE" id="PS50850"/>
    </source>
</evidence>
<dbReference type="InterPro" id="IPR011701">
    <property type="entry name" value="MFS"/>
</dbReference>
<organism evidence="7 8">
    <name type="scientific">Ferrovibrio terrae</name>
    <dbReference type="NCBI Taxonomy" id="2594003"/>
    <lineage>
        <taxon>Bacteria</taxon>
        <taxon>Pseudomonadati</taxon>
        <taxon>Pseudomonadota</taxon>
        <taxon>Alphaproteobacteria</taxon>
        <taxon>Rhodospirillales</taxon>
        <taxon>Rhodospirillaceae</taxon>
        <taxon>Ferrovibrio</taxon>
    </lineage>
</organism>
<feature type="transmembrane region" description="Helical" evidence="5">
    <location>
        <begin position="110"/>
        <end position="135"/>
    </location>
</feature>
<keyword evidence="2 5" id="KW-0812">Transmembrane</keyword>
<dbReference type="Proteomes" id="UP000317496">
    <property type="component" value="Chromosome"/>
</dbReference>
<feature type="transmembrane region" description="Helical" evidence="5">
    <location>
        <begin position="308"/>
        <end position="326"/>
    </location>
</feature>
<keyword evidence="8" id="KW-1185">Reference proteome</keyword>
<feature type="domain" description="Major facilitator superfamily (MFS) profile" evidence="6">
    <location>
        <begin position="19"/>
        <end position="453"/>
    </location>
</feature>
<dbReference type="Pfam" id="PF07690">
    <property type="entry name" value="MFS_1"/>
    <property type="match status" value="1"/>
</dbReference>
<evidence type="ECO:0000256" key="3">
    <source>
        <dbReference type="ARBA" id="ARBA00022989"/>
    </source>
</evidence>
<proteinExistence type="predicted"/>
<feature type="transmembrane region" description="Helical" evidence="5">
    <location>
        <begin position="431"/>
        <end position="449"/>
    </location>
</feature>
<feature type="transmembrane region" description="Helical" evidence="5">
    <location>
        <begin position="207"/>
        <end position="227"/>
    </location>
</feature>
<dbReference type="PANTHER" id="PTHR42718:SF49">
    <property type="entry name" value="EXPORT PROTEIN"/>
    <property type="match status" value="1"/>
</dbReference>
<feature type="transmembrane region" description="Helical" evidence="5">
    <location>
        <begin position="147"/>
        <end position="170"/>
    </location>
</feature>
<comment type="subcellular location">
    <subcellularLocation>
        <location evidence="1">Membrane</location>
        <topology evidence="1">Multi-pass membrane protein</topology>
    </subcellularLocation>
</comment>
<dbReference type="SUPFAM" id="SSF103473">
    <property type="entry name" value="MFS general substrate transporter"/>
    <property type="match status" value="1"/>
</dbReference>
<dbReference type="KEGG" id="fer:FNB15_18800"/>
<feature type="transmembrane region" description="Helical" evidence="5">
    <location>
        <begin position="401"/>
        <end position="425"/>
    </location>
</feature>
<dbReference type="EMBL" id="CP041636">
    <property type="protein sequence ID" value="QDO99197.1"/>
    <property type="molecule type" value="Genomic_DNA"/>
</dbReference>
<dbReference type="RefSeq" id="WP_144258193.1">
    <property type="nucleotide sequence ID" value="NZ_CP041636.1"/>
</dbReference>
<evidence type="ECO:0000256" key="1">
    <source>
        <dbReference type="ARBA" id="ARBA00004141"/>
    </source>
</evidence>
<feature type="transmembrane region" description="Helical" evidence="5">
    <location>
        <begin position="50"/>
        <end position="73"/>
    </location>
</feature>
<dbReference type="Gene3D" id="1.20.1720.10">
    <property type="entry name" value="Multidrug resistance protein D"/>
    <property type="match status" value="1"/>
</dbReference>
<dbReference type="InterPro" id="IPR005829">
    <property type="entry name" value="Sugar_transporter_CS"/>
</dbReference>
<dbReference type="CDD" id="cd17321">
    <property type="entry name" value="MFS_MMR_MDR_like"/>
    <property type="match status" value="1"/>
</dbReference>
<dbReference type="PROSITE" id="PS00216">
    <property type="entry name" value="SUGAR_TRANSPORT_1"/>
    <property type="match status" value="1"/>
</dbReference>
<evidence type="ECO:0000256" key="2">
    <source>
        <dbReference type="ARBA" id="ARBA00022692"/>
    </source>
</evidence>
<sequence>MSDTASAARTGLLAHPMTPAWVLALAVCLTQFDVTAAAVALPAIRGELGFTLAATAWVMDAYSLAFAGTLFAAGALADRFGRRRILLLGNAGFALASLACGLAWDGPSLWLARAAQGAMSALFITGALATTSLSYPMAAPDLRARAFGIVGVTGGAAMALGPTLGGLIAGEFGWRWIFLLNLPICAVNEWAVRRVIAETRDDAGRPLDLTGVALLTLAIALPVQALLHEGSAIWRWSGVALGAVMAVLLAFQQRGRSQPMLDVALFTRRAPLGIIALLFSISAGYWAMLVYLPLWLQATHDLDIRSTGFAMLAATLPMLALPPLGVRLTRVYGWRANFTGGMLLLAVGMAALAAAAVLKTDLFWALAAMMVAASGAGLSNSQISGALVAQAAAERAGMASALATVLRQSGFAIGIALLGAISAGVGYGPGFAAAALAALLGAMAAAFCLPRQI</sequence>
<evidence type="ECO:0000256" key="5">
    <source>
        <dbReference type="SAM" id="Phobius"/>
    </source>
</evidence>
<dbReference type="PANTHER" id="PTHR42718">
    <property type="entry name" value="MAJOR FACILITATOR SUPERFAMILY MULTIDRUG TRANSPORTER MFSC"/>
    <property type="match status" value="1"/>
</dbReference>
<feature type="transmembrane region" description="Helical" evidence="5">
    <location>
        <begin position="176"/>
        <end position="195"/>
    </location>
</feature>
<keyword evidence="4 5" id="KW-0472">Membrane</keyword>
<name>A0A516H609_9PROT</name>
<feature type="transmembrane region" description="Helical" evidence="5">
    <location>
        <begin position="272"/>
        <end position="296"/>
    </location>
</feature>
<feature type="transmembrane region" description="Helical" evidence="5">
    <location>
        <begin position="338"/>
        <end position="358"/>
    </location>
</feature>
<reference evidence="7 8" key="1">
    <citation type="submission" date="2019-07" db="EMBL/GenBank/DDBJ databases">
        <title>Genome sequencing for Ferrovibrio sp. K5.</title>
        <authorList>
            <person name="Park S.-J."/>
        </authorList>
    </citation>
    <scope>NUCLEOTIDE SEQUENCE [LARGE SCALE GENOMIC DNA]</scope>
    <source>
        <strain evidence="7 8">K5</strain>
    </source>
</reference>
<dbReference type="PROSITE" id="PS50850">
    <property type="entry name" value="MFS"/>
    <property type="match status" value="1"/>
</dbReference>